<dbReference type="InterPro" id="IPR012951">
    <property type="entry name" value="BBE"/>
</dbReference>
<proteinExistence type="predicted"/>
<feature type="non-terminal residue" evidence="4">
    <location>
        <position position="1"/>
    </location>
</feature>
<dbReference type="Proteomes" id="UP000800981">
    <property type="component" value="Unassembled WGS sequence"/>
</dbReference>
<evidence type="ECO:0000313" key="4">
    <source>
        <dbReference type="EMBL" id="NHC16648.1"/>
    </source>
</evidence>
<protein>
    <recommendedName>
        <fullName evidence="3">Berberine/berberine-like domain-containing protein</fullName>
    </recommendedName>
</protein>
<sequence length="154" mass="16194">ADAGSPSGLRNYWKGGYLREVGPGLADAMRLAGEAPSPLSHVEVHLLGGAHGREPEGGAAYGHRDAVAVYDVISTWRDPAEDARHVGHCRAAHAELARSGTGETYVNYLAGDEPAPARSAYDGSTLARLQEVKRRVDPDGFLPGPVQAGLVQSD</sequence>
<name>A0ABX0H076_9ACTN</name>
<dbReference type="InterPro" id="IPR016164">
    <property type="entry name" value="FAD-linked_Oxase-like_C"/>
</dbReference>
<gene>
    <name evidence="4" type="ORF">G9H71_22980</name>
</gene>
<dbReference type="RefSeq" id="WP_196792399.1">
    <property type="nucleotide sequence ID" value="NZ_JAANNP010000265.1"/>
</dbReference>
<keyword evidence="1" id="KW-0285">Flavoprotein</keyword>
<evidence type="ECO:0000256" key="2">
    <source>
        <dbReference type="ARBA" id="ARBA00022827"/>
    </source>
</evidence>
<evidence type="ECO:0000313" key="5">
    <source>
        <dbReference type="Proteomes" id="UP000800981"/>
    </source>
</evidence>
<keyword evidence="2" id="KW-0274">FAD</keyword>
<dbReference type="Pfam" id="PF08031">
    <property type="entry name" value="BBE"/>
    <property type="match status" value="1"/>
</dbReference>
<evidence type="ECO:0000259" key="3">
    <source>
        <dbReference type="Pfam" id="PF08031"/>
    </source>
</evidence>
<keyword evidence="5" id="KW-1185">Reference proteome</keyword>
<evidence type="ECO:0000256" key="1">
    <source>
        <dbReference type="ARBA" id="ARBA00022630"/>
    </source>
</evidence>
<feature type="domain" description="Berberine/berberine-like" evidence="3">
    <location>
        <begin position="104"/>
        <end position="141"/>
    </location>
</feature>
<dbReference type="Gene3D" id="3.40.462.20">
    <property type="match status" value="1"/>
</dbReference>
<dbReference type="SUPFAM" id="SSF55103">
    <property type="entry name" value="FAD-linked oxidases, C-terminal domain"/>
    <property type="match status" value="1"/>
</dbReference>
<accession>A0ABX0H076</accession>
<dbReference type="EMBL" id="JAANNP010000265">
    <property type="protein sequence ID" value="NHC16648.1"/>
    <property type="molecule type" value="Genomic_DNA"/>
</dbReference>
<reference evidence="4 5" key="1">
    <citation type="submission" date="2020-03" db="EMBL/GenBank/DDBJ databases">
        <title>Two novel Motilibacter sp.</title>
        <authorList>
            <person name="Liu S."/>
        </authorList>
    </citation>
    <scope>NUCLEOTIDE SEQUENCE [LARGE SCALE GENOMIC DNA]</scope>
    <source>
        <strain evidence="4 5">E257</strain>
    </source>
</reference>
<comment type="caution">
    <text evidence="4">The sequence shown here is derived from an EMBL/GenBank/DDBJ whole genome shotgun (WGS) entry which is preliminary data.</text>
</comment>
<organism evidence="4 5">
    <name type="scientific">Motilibacter deserti</name>
    <dbReference type="NCBI Taxonomy" id="2714956"/>
    <lineage>
        <taxon>Bacteria</taxon>
        <taxon>Bacillati</taxon>
        <taxon>Actinomycetota</taxon>
        <taxon>Actinomycetes</taxon>
        <taxon>Motilibacterales</taxon>
        <taxon>Motilibacteraceae</taxon>
        <taxon>Motilibacter</taxon>
    </lineage>
</organism>